<dbReference type="OrthoDB" id="6254520at2759"/>
<comment type="caution">
    <text evidence="3">The sequence shown here is derived from an EMBL/GenBank/DDBJ whole genome shotgun (WGS) entry which is preliminary data.</text>
</comment>
<evidence type="ECO:0000256" key="1">
    <source>
        <dbReference type="SAM" id="Coils"/>
    </source>
</evidence>
<evidence type="ECO:0000313" key="3">
    <source>
        <dbReference type="EMBL" id="KAG5447206.1"/>
    </source>
</evidence>
<organism evidence="3 4">
    <name type="scientific">Clonorchis sinensis</name>
    <name type="common">Chinese liver fluke</name>
    <dbReference type="NCBI Taxonomy" id="79923"/>
    <lineage>
        <taxon>Eukaryota</taxon>
        <taxon>Metazoa</taxon>
        <taxon>Spiralia</taxon>
        <taxon>Lophotrochozoa</taxon>
        <taxon>Platyhelminthes</taxon>
        <taxon>Trematoda</taxon>
        <taxon>Digenea</taxon>
        <taxon>Opisthorchiida</taxon>
        <taxon>Opisthorchiata</taxon>
        <taxon>Opisthorchiidae</taxon>
        <taxon>Clonorchis</taxon>
    </lineage>
</organism>
<evidence type="ECO:0000256" key="2">
    <source>
        <dbReference type="SAM" id="MobiDB-lite"/>
    </source>
</evidence>
<gene>
    <name evidence="3" type="ORF">CSKR_112700</name>
</gene>
<dbReference type="AlphaFoldDB" id="A0A8T1MEE3"/>
<evidence type="ECO:0000313" key="4">
    <source>
        <dbReference type="Proteomes" id="UP000286415"/>
    </source>
</evidence>
<dbReference type="EMBL" id="NIRI02000042">
    <property type="protein sequence ID" value="KAG5447206.1"/>
    <property type="molecule type" value="Genomic_DNA"/>
</dbReference>
<keyword evidence="1" id="KW-0175">Coiled coil</keyword>
<reference evidence="3 4" key="1">
    <citation type="journal article" date="2018" name="Biotechnol. Adv.">
        <title>Improved genomic resources and new bioinformatic workflow for the carcinogenic parasite Clonorchis sinensis: Biotechnological implications.</title>
        <authorList>
            <person name="Wang D."/>
            <person name="Korhonen P.K."/>
            <person name="Gasser R.B."/>
            <person name="Young N.D."/>
        </authorList>
    </citation>
    <scope>NUCLEOTIDE SEQUENCE [LARGE SCALE GENOMIC DNA]</scope>
    <source>
        <strain evidence="3">Cs-k2</strain>
    </source>
</reference>
<feature type="region of interest" description="Disordered" evidence="2">
    <location>
        <begin position="1"/>
        <end position="21"/>
    </location>
</feature>
<keyword evidence="4" id="KW-1185">Reference proteome</keyword>
<sequence length="576" mass="66455">MSSVSREHPDQQGTEPHSRSKCLSLATANGCQSSQKMSACRSREVGQCMIQKMRQARTPTRLNDKQNDTYQKTNLTLDVENVIEGGGHLTFQDETTSMYRARISRLEAEVNHYRAKLRQTTNELARLRTLLTNTTASGVHEVGTETTLTENYVAILKRERDDLLALVSQLRQRSTLLLNHNRELVDQVSSSVKLMGIFKEEKQRLSEHAARLEKGLATLRGQLSKTIEDKTQECNDQMAQLAVSSANELDQLQSRLLQSETELEMERQLVSAKQEAQDVHDESQRKLEEASVFVTKANSQRNDALVELEQLRKRLLDLQMTHSNSLEHVDELYKHAKTREVQLDCELIAIDAERHRLASKAAAAVKEAATVRQELNQLAVKHSLEMKKIQSAARVNEKRLVNQLNETKTNYERRLRETTSLMEQYRKSMEKFKDVYSFGIQQFDVDTKRLTAQQATAWKFHKKCKRIMQSKTRLEQEMARQILQVQHSQERITELERQLTENNQELRHLKASEAKLLKDRRILAGELCLIQQQWNADPCPETMVRLLNRWTVNVELEDIFDRVNIKTGYGSIFNFG</sequence>
<protein>
    <submittedName>
        <fullName evidence="3">Uncharacterized protein</fullName>
    </submittedName>
</protein>
<proteinExistence type="predicted"/>
<feature type="compositionally biased region" description="Basic and acidic residues" evidence="2">
    <location>
        <begin position="1"/>
        <end position="10"/>
    </location>
</feature>
<name>A0A8T1MEE3_CLOSI</name>
<feature type="coiled-coil region" evidence="1">
    <location>
        <begin position="103"/>
        <end position="173"/>
    </location>
</feature>
<accession>A0A8T1MEE3</accession>
<feature type="coiled-coil region" evidence="1">
    <location>
        <begin position="249"/>
        <end position="321"/>
    </location>
</feature>
<feature type="coiled-coil region" evidence="1">
    <location>
        <begin position="471"/>
        <end position="512"/>
    </location>
</feature>
<reference evidence="3 4" key="2">
    <citation type="journal article" date="2021" name="Genomics">
        <title>High-quality reference genome for Clonorchis sinensis.</title>
        <authorList>
            <person name="Young N.D."/>
            <person name="Stroehlein A.J."/>
            <person name="Kinkar L."/>
            <person name="Wang T."/>
            <person name="Sohn W.M."/>
            <person name="Chang B.C.H."/>
            <person name="Kaur P."/>
            <person name="Weisz D."/>
            <person name="Dudchenko O."/>
            <person name="Aiden E.L."/>
            <person name="Korhonen P.K."/>
            <person name="Gasser R.B."/>
        </authorList>
    </citation>
    <scope>NUCLEOTIDE SEQUENCE [LARGE SCALE GENOMIC DNA]</scope>
    <source>
        <strain evidence="3">Cs-k2</strain>
    </source>
</reference>
<dbReference type="Proteomes" id="UP000286415">
    <property type="component" value="Unassembled WGS sequence"/>
</dbReference>
<feature type="coiled-coil region" evidence="1">
    <location>
        <begin position="394"/>
        <end position="428"/>
    </location>
</feature>